<dbReference type="Proteomes" id="UP000630887">
    <property type="component" value="Unassembled WGS sequence"/>
</dbReference>
<protein>
    <submittedName>
        <fullName evidence="2">Uncharacterized protein</fullName>
    </submittedName>
</protein>
<feature type="compositionally biased region" description="Basic and acidic residues" evidence="1">
    <location>
        <begin position="8"/>
        <end position="18"/>
    </location>
</feature>
<evidence type="ECO:0000313" key="3">
    <source>
        <dbReference type="Proteomes" id="UP000630887"/>
    </source>
</evidence>
<name>A0A8J3KLG6_9ACTN</name>
<sequence>MPYPQPRAGDRARGDRGDGLTAVERPIGPSEGVGFESHRLQPELLLQRCAGVDRRGGPAEDDDCSELLGVDVGGGHGLDGRGNQLPTHLGGRLIQVGAREHVLDQGHLRAGGGGVADQDTSAVRNRGDGVGVSSRCHRRGDDHRDR</sequence>
<dbReference type="EMBL" id="BONI01000009">
    <property type="protein sequence ID" value="GIG04763.1"/>
    <property type="molecule type" value="Genomic_DNA"/>
</dbReference>
<keyword evidence="3" id="KW-1185">Reference proteome</keyword>
<accession>A0A8J3KLG6</accession>
<comment type="caution">
    <text evidence="2">The sequence shown here is derived from an EMBL/GenBank/DDBJ whole genome shotgun (WGS) entry which is preliminary data.</text>
</comment>
<proteinExistence type="predicted"/>
<dbReference type="AlphaFoldDB" id="A0A8J3KLG6"/>
<evidence type="ECO:0000313" key="2">
    <source>
        <dbReference type="EMBL" id="GIG04763.1"/>
    </source>
</evidence>
<feature type="region of interest" description="Disordered" evidence="1">
    <location>
        <begin position="107"/>
        <end position="146"/>
    </location>
</feature>
<evidence type="ECO:0000256" key="1">
    <source>
        <dbReference type="SAM" id="MobiDB-lite"/>
    </source>
</evidence>
<gene>
    <name evidence="2" type="ORF">Cco03nite_14630</name>
</gene>
<organism evidence="2 3">
    <name type="scientific">Catellatospora coxensis</name>
    <dbReference type="NCBI Taxonomy" id="310354"/>
    <lineage>
        <taxon>Bacteria</taxon>
        <taxon>Bacillati</taxon>
        <taxon>Actinomycetota</taxon>
        <taxon>Actinomycetes</taxon>
        <taxon>Micromonosporales</taxon>
        <taxon>Micromonosporaceae</taxon>
        <taxon>Catellatospora</taxon>
    </lineage>
</organism>
<feature type="region of interest" description="Disordered" evidence="1">
    <location>
        <begin position="1"/>
        <end position="38"/>
    </location>
</feature>
<reference evidence="2 3" key="1">
    <citation type="submission" date="2021-01" db="EMBL/GenBank/DDBJ databases">
        <title>Whole genome shotgun sequence of Catellatospora coxensis NBRC 107359.</title>
        <authorList>
            <person name="Komaki H."/>
            <person name="Tamura T."/>
        </authorList>
    </citation>
    <scope>NUCLEOTIDE SEQUENCE [LARGE SCALE GENOMIC DNA]</scope>
    <source>
        <strain evidence="2 3">NBRC 107359</strain>
    </source>
</reference>